<dbReference type="EC" id="2.5.1.17" evidence="4"/>
<keyword evidence="4" id="KW-0169">Cobalamin biosynthesis</keyword>
<comment type="pathway">
    <text evidence="4">Cofactor biosynthesis; adenosylcobalamin biosynthesis; adenosylcobalamin from cob(II)yrinate a,c-diamide: step 2/7.</text>
</comment>
<dbReference type="InterPro" id="IPR016030">
    <property type="entry name" value="CblAdoTrfase-like"/>
</dbReference>
<dbReference type="GO" id="GO:0008817">
    <property type="term" value="F:corrinoid adenosyltransferase activity"/>
    <property type="evidence" value="ECO:0007669"/>
    <property type="project" value="UniProtKB-EC"/>
</dbReference>
<proteinExistence type="inferred from homology"/>
<dbReference type="InterPro" id="IPR029499">
    <property type="entry name" value="PduO-typ"/>
</dbReference>
<reference evidence="6 7" key="1">
    <citation type="submission" date="2023-09" db="EMBL/GenBank/DDBJ databases">
        <authorList>
            <person name="Rey-Velasco X."/>
        </authorList>
    </citation>
    <scope>NUCLEOTIDE SEQUENCE [LARGE SCALE GENOMIC DNA]</scope>
    <source>
        <strain evidence="6 7">P117</strain>
    </source>
</reference>
<accession>A0ABU2ZNF9</accession>
<organism evidence="6 7">
    <name type="scientific">Glaciecola petra</name>
    <dbReference type="NCBI Taxonomy" id="3075602"/>
    <lineage>
        <taxon>Bacteria</taxon>
        <taxon>Pseudomonadati</taxon>
        <taxon>Pseudomonadota</taxon>
        <taxon>Gammaproteobacteria</taxon>
        <taxon>Alteromonadales</taxon>
        <taxon>Alteromonadaceae</taxon>
        <taxon>Glaciecola</taxon>
    </lineage>
</organism>
<dbReference type="InterPro" id="IPR036451">
    <property type="entry name" value="CblAdoTrfase-like_sf"/>
</dbReference>
<dbReference type="Pfam" id="PF01923">
    <property type="entry name" value="Cob_adeno_trans"/>
    <property type="match status" value="1"/>
</dbReference>
<dbReference type="SUPFAM" id="SSF89028">
    <property type="entry name" value="Cobalamin adenosyltransferase-like"/>
    <property type="match status" value="1"/>
</dbReference>
<dbReference type="EMBL" id="JAVRHX010000001">
    <property type="protein sequence ID" value="MDT0594166.1"/>
    <property type="molecule type" value="Genomic_DNA"/>
</dbReference>
<keyword evidence="1 4" id="KW-0808">Transferase</keyword>
<feature type="domain" description="Cobalamin adenosyltransferase-like" evidence="5">
    <location>
        <begin position="3"/>
        <end position="170"/>
    </location>
</feature>
<evidence type="ECO:0000313" key="7">
    <source>
        <dbReference type="Proteomes" id="UP001253545"/>
    </source>
</evidence>
<keyword evidence="2 4" id="KW-0547">Nucleotide-binding</keyword>
<dbReference type="PANTHER" id="PTHR12213:SF0">
    <property type="entry name" value="CORRINOID ADENOSYLTRANSFERASE MMAB"/>
    <property type="match status" value="1"/>
</dbReference>
<evidence type="ECO:0000313" key="6">
    <source>
        <dbReference type="EMBL" id="MDT0594166.1"/>
    </source>
</evidence>
<sequence length="181" mass="20324">MKIYTKQGDKGTTAVYTHEVLRLSKDDILLDCYGTLDELNANLGLIVAKLRAANSQTNELTSEWLDTLQTCQQQLFAIGFAISDDDKLHLSSVDKLEVHIDKMQSKLPPQTSFILPGGSEIAAQIHVARTITRRAERILVSLSKQHEVNEIALTYLNRLSDFLFVLARYCNFVSNIKDISV</sequence>
<evidence type="ECO:0000256" key="2">
    <source>
        <dbReference type="ARBA" id="ARBA00022741"/>
    </source>
</evidence>
<evidence type="ECO:0000256" key="3">
    <source>
        <dbReference type="ARBA" id="ARBA00022840"/>
    </source>
</evidence>
<dbReference type="Gene3D" id="1.20.1200.10">
    <property type="entry name" value="Cobalamin adenosyltransferase-like"/>
    <property type="match status" value="1"/>
</dbReference>
<dbReference type="NCBIfam" id="TIGR00636">
    <property type="entry name" value="PduO_Nterm"/>
    <property type="match status" value="1"/>
</dbReference>
<evidence type="ECO:0000256" key="1">
    <source>
        <dbReference type="ARBA" id="ARBA00022679"/>
    </source>
</evidence>
<name>A0ABU2ZNF9_9ALTE</name>
<protein>
    <recommendedName>
        <fullName evidence="4">Corrinoid adenosyltransferase</fullName>
        <ecNumber evidence="4">2.5.1.17</ecNumber>
    </recommendedName>
    <alternativeName>
        <fullName evidence="4">Cob(II)alamin adenosyltransferase</fullName>
    </alternativeName>
    <alternativeName>
        <fullName evidence="4">Cob(II)yrinic acid a,c-diamide adenosyltransferase</fullName>
    </alternativeName>
    <alternativeName>
        <fullName evidence="4">Cobinamide/cobalamin adenosyltransferase</fullName>
    </alternativeName>
</protein>
<comment type="catalytic activity">
    <reaction evidence="4">
        <text>2 cob(II)yrinate a,c diamide + reduced [electron-transfer flavoprotein] + 2 ATP = 2 adenosylcob(III)yrinate a,c-diamide + 2 triphosphate + oxidized [electron-transfer flavoprotein] + 3 H(+)</text>
        <dbReference type="Rhea" id="RHEA:11528"/>
        <dbReference type="Rhea" id="RHEA-COMP:10685"/>
        <dbReference type="Rhea" id="RHEA-COMP:10686"/>
        <dbReference type="ChEBI" id="CHEBI:15378"/>
        <dbReference type="ChEBI" id="CHEBI:18036"/>
        <dbReference type="ChEBI" id="CHEBI:30616"/>
        <dbReference type="ChEBI" id="CHEBI:57692"/>
        <dbReference type="ChEBI" id="CHEBI:58307"/>
        <dbReference type="ChEBI" id="CHEBI:58503"/>
        <dbReference type="ChEBI" id="CHEBI:58537"/>
        <dbReference type="EC" id="2.5.1.17"/>
    </reaction>
</comment>
<comment type="similarity">
    <text evidence="4">Belongs to the Cob(I)alamin adenosyltransferase family.</text>
</comment>
<dbReference type="Proteomes" id="UP001253545">
    <property type="component" value="Unassembled WGS sequence"/>
</dbReference>
<dbReference type="PANTHER" id="PTHR12213">
    <property type="entry name" value="CORRINOID ADENOSYLTRANSFERASE"/>
    <property type="match status" value="1"/>
</dbReference>
<keyword evidence="7" id="KW-1185">Reference proteome</keyword>
<evidence type="ECO:0000259" key="5">
    <source>
        <dbReference type="Pfam" id="PF01923"/>
    </source>
</evidence>
<gene>
    <name evidence="6" type="ORF">RM552_04850</name>
</gene>
<keyword evidence="3 4" id="KW-0067">ATP-binding</keyword>
<evidence type="ECO:0000256" key="4">
    <source>
        <dbReference type="RuleBase" id="RU366026"/>
    </source>
</evidence>
<comment type="caution">
    <text evidence="6">The sequence shown here is derived from an EMBL/GenBank/DDBJ whole genome shotgun (WGS) entry which is preliminary data.</text>
</comment>
<comment type="catalytic activity">
    <reaction evidence="4">
        <text>2 cob(II)alamin + reduced [electron-transfer flavoprotein] + 2 ATP = 2 adenosylcob(III)alamin + 2 triphosphate + oxidized [electron-transfer flavoprotein] + 3 H(+)</text>
        <dbReference type="Rhea" id="RHEA:28671"/>
        <dbReference type="Rhea" id="RHEA-COMP:10685"/>
        <dbReference type="Rhea" id="RHEA-COMP:10686"/>
        <dbReference type="ChEBI" id="CHEBI:15378"/>
        <dbReference type="ChEBI" id="CHEBI:16304"/>
        <dbReference type="ChEBI" id="CHEBI:18036"/>
        <dbReference type="ChEBI" id="CHEBI:18408"/>
        <dbReference type="ChEBI" id="CHEBI:30616"/>
        <dbReference type="ChEBI" id="CHEBI:57692"/>
        <dbReference type="ChEBI" id="CHEBI:58307"/>
        <dbReference type="EC" id="2.5.1.17"/>
    </reaction>
</comment>
<dbReference type="RefSeq" id="WP_311367648.1">
    <property type="nucleotide sequence ID" value="NZ_JAVRHX010000001.1"/>
</dbReference>